<accession>A0AAV5URN4</accession>
<feature type="non-terminal residue" evidence="2">
    <location>
        <position position="91"/>
    </location>
</feature>
<feature type="non-terminal residue" evidence="2">
    <location>
        <position position="1"/>
    </location>
</feature>
<evidence type="ECO:0000313" key="2">
    <source>
        <dbReference type="EMBL" id="GMT09227.1"/>
    </source>
</evidence>
<keyword evidence="3" id="KW-1185">Reference proteome</keyword>
<gene>
    <name evidence="2" type="ORF">PFISCL1PPCAC_524</name>
</gene>
<sequence length="91" mass="10400">YHNGEYDACWHENFASLSESENDDTDEEGQRGVRNLPHKMGHEQPSLLLDNTEEEKKGGEQAQNTHCHVHCEQNDAESVEIVQKIEMIPVL</sequence>
<protein>
    <submittedName>
        <fullName evidence="2">Uncharacterized protein</fullName>
    </submittedName>
</protein>
<dbReference type="AlphaFoldDB" id="A0AAV5URN4"/>
<dbReference type="Proteomes" id="UP001432322">
    <property type="component" value="Unassembled WGS sequence"/>
</dbReference>
<evidence type="ECO:0000256" key="1">
    <source>
        <dbReference type="SAM" id="MobiDB-lite"/>
    </source>
</evidence>
<dbReference type="EMBL" id="BTSY01000001">
    <property type="protein sequence ID" value="GMT09227.1"/>
    <property type="molecule type" value="Genomic_DNA"/>
</dbReference>
<proteinExistence type="predicted"/>
<organism evidence="2 3">
    <name type="scientific">Pristionchus fissidentatus</name>
    <dbReference type="NCBI Taxonomy" id="1538716"/>
    <lineage>
        <taxon>Eukaryota</taxon>
        <taxon>Metazoa</taxon>
        <taxon>Ecdysozoa</taxon>
        <taxon>Nematoda</taxon>
        <taxon>Chromadorea</taxon>
        <taxon>Rhabditida</taxon>
        <taxon>Rhabditina</taxon>
        <taxon>Diplogasteromorpha</taxon>
        <taxon>Diplogasteroidea</taxon>
        <taxon>Neodiplogasteridae</taxon>
        <taxon>Pristionchus</taxon>
    </lineage>
</organism>
<feature type="region of interest" description="Disordered" evidence="1">
    <location>
        <begin position="17"/>
        <end position="64"/>
    </location>
</feature>
<evidence type="ECO:0000313" key="3">
    <source>
        <dbReference type="Proteomes" id="UP001432322"/>
    </source>
</evidence>
<reference evidence="2" key="1">
    <citation type="submission" date="2023-10" db="EMBL/GenBank/DDBJ databases">
        <title>Genome assembly of Pristionchus species.</title>
        <authorList>
            <person name="Yoshida K."/>
            <person name="Sommer R.J."/>
        </authorList>
    </citation>
    <scope>NUCLEOTIDE SEQUENCE</scope>
    <source>
        <strain evidence="2">RS5133</strain>
    </source>
</reference>
<name>A0AAV5URN4_9BILA</name>
<comment type="caution">
    <text evidence="2">The sequence shown here is derived from an EMBL/GenBank/DDBJ whole genome shotgun (WGS) entry which is preliminary data.</text>
</comment>